<keyword evidence="5 6" id="KW-0472">Membrane</keyword>
<feature type="transmembrane region" description="Helical" evidence="6">
    <location>
        <begin position="177"/>
        <end position="197"/>
    </location>
</feature>
<organism evidence="7 8">
    <name type="scientific">Rohdeia mirabilis</name>
    <dbReference type="NCBI Taxonomy" id="2528008"/>
    <lineage>
        <taxon>Bacteria</taxon>
        <taxon>Pseudomonadati</taxon>
        <taxon>Planctomycetota</taxon>
        <taxon>Planctomycetia</taxon>
        <taxon>Planctomycetia incertae sedis</taxon>
        <taxon>Rohdeia</taxon>
    </lineage>
</organism>
<dbReference type="PANTHER" id="PTHR30341">
    <property type="entry name" value="SODIUM ION/PROTON ANTIPORTER NHAA-RELATED"/>
    <property type="match status" value="1"/>
</dbReference>
<proteinExistence type="inferred from homology"/>
<feature type="transmembrane region" description="Helical" evidence="6">
    <location>
        <begin position="385"/>
        <end position="407"/>
    </location>
</feature>
<dbReference type="RefSeq" id="WP_145185831.1">
    <property type="nucleotide sequence ID" value="NZ_CP036290.1"/>
</dbReference>
<keyword evidence="6" id="KW-0050">Antiport</keyword>
<dbReference type="PANTHER" id="PTHR30341:SF0">
    <property type="entry name" value="NA(+)_H(+) ANTIPORTER NHAA"/>
    <property type="match status" value="1"/>
</dbReference>
<feature type="transmembrane region" description="Helical" evidence="6">
    <location>
        <begin position="35"/>
        <end position="57"/>
    </location>
</feature>
<dbReference type="InterPro" id="IPR023171">
    <property type="entry name" value="Na/H_antiporter_dom_sf"/>
</dbReference>
<feature type="transmembrane region" description="Helical" evidence="6">
    <location>
        <begin position="81"/>
        <end position="99"/>
    </location>
</feature>
<feature type="transmembrane region" description="Helical" evidence="6">
    <location>
        <begin position="115"/>
        <end position="135"/>
    </location>
</feature>
<evidence type="ECO:0000256" key="5">
    <source>
        <dbReference type="ARBA" id="ARBA00023136"/>
    </source>
</evidence>
<dbReference type="GO" id="GO:0006885">
    <property type="term" value="P:regulation of pH"/>
    <property type="evidence" value="ECO:0007669"/>
    <property type="project" value="UniProtKB-UniRule"/>
</dbReference>
<sequence>MAHGSEEDPTAGGGLPEAPVDQFTRPVAQFLRVQALSGILLALCTVAALIAANGGAYDAWKGFWDTEITVAAGSFDLTYPLWYWVNDALMVIFFFVVGLEIKREVADGHLSNRRALMLPLAAAVGGAVVPALIFYWIENGTEGARGWAIPMATDIAFVVGCLALLGSRVPAGLKIFVLSLAIVDDLIAVLVIALFYAESISTMWLAGSAVGIAIVVLLQKLGVRRIGIYVIVGSVLWLCMFKSGVHPTVAGVILGILTPVKPWVSRPSIREVIRTTTLAIDDAEARGTRAHMALERLAFASREARSPLDRLEYRLHPWVSFVIMPIFALANAAVPISADAVSDPLSLAIAGGLVLGKPFGITLAALVVVGLGLASLPRGVNWGMIIGAGVLSGTGFTMSLFIGSLAFPDGSPLVDIARTGILVGSAVSIVAGMAVLFVAIRRPVKEALVS</sequence>
<accession>A0A518CYX0</accession>
<comment type="function">
    <text evidence="6">Na(+)/H(+) antiporter that extrudes sodium in exchange for external protons.</text>
</comment>
<keyword evidence="6" id="KW-0739">Sodium transport</keyword>
<dbReference type="InterPro" id="IPR004670">
    <property type="entry name" value="NhaA"/>
</dbReference>
<feature type="transmembrane region" description="Helical" evidence="6">
    <location>
        <begin position="147"/>
        <end position="165"/>
    </location>
</feature>
<keyword evidence="6" id="KW-0406">Ion transport</keyword>
<evidence type="ECO:0000313" key="8">
    <source>
        <dbReference type="Proteomes" id="UP000319342"/>
    </source>
</evidence>
<dbReference type="OrthoDB" id="9808135at2"/>
<dbReference type="AlphaFoldDB" id="A0A518CYX0"/>
<evidence type="ECO:0000313" key="7">
    <source>
        <dbReference type="EMBL" id="QDU84392.1"/>
    </source>
</evidence>
<comment type="catalytic activity">
    <reaction evidence="6">
        <text>Na(+)(in) + 2 H(+)(out) = Na(+)(out) + 2 H(+)(in)</text>
        <dbReference type="Rhea" id="RHEA:29251"/>
        <dbReference type="ChEBI" id="CHEBI:15378"/>
        <dbReference type="ChEBI" id="CHEBI:29101"/>
    </reaction>
</comment>
<dbReference type="Gene3D" id="1.20.1530.10">
    <property type="entry name" value="Na+/H+ antiporter like domain"/>
    <property type="match status" value="1"/>
</dbReference>
<keyword evidence="2 6" id="KW-1003">Cell membrane</keyword>
<name>A0A518CYX0_9BACT</name>
<dbReference type="EMBL" id="CP036290">
    <property type="protein sequence ID" value="QDU84392.1"/>
    <property type="molecule type" value="Genomic_DNA"/>
</dbReference>
<evidence type="ECO:0000256" key="4">
    <source>
        <dbReference type="ARBA" id="ARBA00022989"/>
    </source>
</evidence>
<comment type="subcellular location">
    <subcellularLocation>
        <location evidence="1">Cell inner membrane</location>
        <topology evidence="1">Multi-pass membrane protein</topology>
    </subcellularLocation>
    <subcellularLocation>
        <location evidence="6">Cell membrane</location>
        <topology evidence="6">Multi-pass membrane protein</topology>
    </subcellularLocation>
</comment>
<comment type="similarity">
    <text evidence="6">Belongs to the NhaA Na(+)/H(+) (TC 2.A.33) antiporter family.</text>
</comment>
<evidence type="ECO:0000256" key="2">
    <source>
        <dbReference type="ARBA" id="ARBA00022475"/>
    </source>
</evidence>
<keyword evidence="3 6" id="KW-0812">Transmembrane</keyword>
<feature type="transmembrane region" description="Helical" evidence="6">
    <location>
        <begin position="315"/>
        <end position="336"/>
    </location>
</feature>
<keyword evidence="6" id="KW-0915">Sodium</keyword>
<dbReference type="GO" id="GO:0015385">
    <property type="term" value="F:sodium:proton antiporter activity"/>
    <property type="evidence" value="ECO:0007669"/>
    <property type="project" value="UniProtKB-UniRule"/>
</dbReference>
<keyword evidence="6" id="KW-0813">Transport</keyword>
<dbReference type="GO" id="GO:0005886">
    <property type="term" value="C:plasma membrane"/>
    <property type="evidence" value="ECO:0007669"/>
    <property type="project" value="UniProtKB-SubCell"/>
</dbReference>
<evidence type="ECO:0000256" key="6">
    <source>
        <dbReference type="HAMAP-Rule" id="MF_01844"/>
    </source>
</evidence>
<dbReference type="HAMAP" id="MF_01844">
    <property type="entry name" value="NhaA"/>
    <property type="match status" value="1"/>
</dbReference>
<dbReference type="NCBIfam" id="TIGR00773">
    <property type="entry name" value="NhaA"/>
    <property type="match status" value="1"/>
</dbReference>
<feature type="transmembrane region" description="Helical" evidence="6">
    <location>
        <begin position="203"/>
        <end position="219"/>
    </location>
</feature>
<keyword evidence="4 6" id="KW-1133">Transmembrane helix</keyword>
<protein>
    <recommendedName>
        <fullName evidence="6">Na(+)/H(+) antiporter NhaA</fullName>
    </recommendedName>
    <alternativeName>
        <fullName evidence="6">Sodium/proton antiporter NhaA</fullName>
    </alternativeName>
</protein>
<reference evidence="7 8" key="1">
    <citation type="submission" date="2019-02" db="EMBL/GenBank/DDBJ databases">
        <title>Deep-cultivation of Planctomycetes and their phenomic and genomic characterization uncovers novel biology.</title>
        <authorList>
            <person name="Wiegand S."/>
            <person name="Jogler M."/>
            <person name="Boedeker C."/>
            <person name="Pinto D."/>
            <person name="Vollmers J."/>
            <person name="Rivas-Marin E."/>
            <person name="Kohn T."/>
            <person name="Peeters S.H."/>
            <person name="Heuer A."/>
            <person name="Rast P."/>
            <person name="Oberbeckmann S."/>
            <person name="Bunk B."/>
            <person name="Jeske O."/>
            <person name="Meyerdierks A."/>
            <person name="Storesund J.E."/>
            <person name="Kallscheuer N."/>
            <person name="Luecker S."/>
            <person name="Lage O.M."/>
            <person name="Pohl T."/>
            <person name="Merkel B.J."/>
            <person name="Hornburger P."/>
            <person name="Mueller R.-W."/>
            <person name="Bruemmer F."/>
            <person name="Labrenz M."/>
            <person name="Spormann A.M."/>
            <person name="Op den Camp H."/>
            <person name="Overmann J."/>
            <person name="Amann R."/>
            <person name="Jetten M.S.M."/>
            <person name="Mascher T."/>
            <person name="Medema M.H."/>
            <person name="Devos D.P."/>
            <person name="Kaster A.-K."/>
            <person name="Ovreas L."/>
            <person name="Rohde M."/>
            <person name="Galperin M.Y."/>
            <person name="Jogler C."/>
        </authorList>
    </citation>
    <scope>NUCLEOTIDE SEQUENCE [LARGE SCALE GENOMIC DNA]</scope>
    <source>
        <strain evidence="7 8">Pla163</strain>
    </source>
</reference>
<evidence type="ECO:0000256" key="3">
    <source>
        <dbReference type="ARBA" id="ARBA00022692"/>
    </source>
</evidence>
<feature type="transmembrane region" description="Helical" evidence="6">
    <location>
        <begin position="348"/>
        <end position="373"/>
    </location>
</feature>
<gene>
    <name evidence="7" type="primary">nhaA_1</name>
    <name evidence="6" type="synonym">nhaA</name>
    <name evidence="7" type="ORF">Pla163_14990</name>
</gene>
<dbReference type="Pfam" id="PF06965">
    <property type="entry name" value="Na_H_antiport_1"/>
    <property type="match status" value="1"/>
</dbReference>
<dbReference type="Proteomes" id="UP000319342">
    <property type="component" value="Chromosome"/>
</dbReference>
<evidence type="ECO:0000256" key="1">
    <source>
        <dbReference type="ARBA" id="ARBA00004429"/>
    </source>
</evidence>
<feature type="transmembrane region" description="Helical" evidence="6">
    <location>
        <begin position="419"/>
        <end position="440"/>
    </location>
</feature>
<keyword evidence="8" id="KW-1185">Reference proteome</keyword>